<dbReference type="EMBL" id="CP120682">
    <property type="protein sequence ID" value="WKN38643.1"/>
    <property type="molecule type" value="Genomic_DNA"/>
</dbReference>
<accession>A0AA49GSB8</accession>
<gene>
    <name evidence="1" type="ORF">K4G66_08005</name>
</gene>
<dbReference type="AlphaFoldDB" id="A0AA49GSB8"/>
<name>A0AA49GSB8_9BACT</name>
<reference evidence="1" key="2">
    <citation type="journal article" date="2024" name="Antonie Van Leeuwenhoek">
        <title>Roseihalotalea indica gen. nov., sp. nov., a halophilic Bacteroidetes from mesopelagic Southwest Indian Ocean with higher carbohydrate metabolic potential.</title>
        <authorList>
            <person name="Chen B."/>
            <person name="Zhang M."/>
            <person name="Lin D."/>
            <person name="Ye J."/>
            <person name="Tang K."/>
        </authorList>
    </citation>
    <scope>NUCLEOTIDE SEQUENCE</scope>
    <source>
        <strain evidence="1">TK19036</strain>
    </source>
</reference>
<sequence>MNPLRHEFTQNTANILEPEYGTIQDSLEFHYLYEMDLYHHVSNGAMYSEFYLRQVSMMHGYRLGFLAK</sequence>
<reference evidence="1" key="1">
    <citation type="journal article" date="2023" name="Comput. Struct. Biotechnol. J.">
        <title>Discovery of a novel marine Bacteroidetes with a rich repertoire of carbohydrate-active enzymes.</title>
        <authorList>
            <person name="Chen B."/>
            <person name="Liu G."/>
            <person name="Chen Q."/>
            <person name="Wang H."/>
            <person name="Liu L."/>
            <person name="Tang K."/>
        </authorList>
    </citation>
    <scope>NUCLEOTIDE SEQUENCE</scope>
    <source>
        <strain evidence="1">TK19036</strain>
    </source>
</reference>
<protein>
    <submittedName>
        <fullName evidence="1">Uncharacterized protein</fullName>
    </submittedName>
</protein>
<organism evidence="1">
    <name type="scientific">Roseihalotalea indica</name>
    <dbReference type="NCBI Taxonomy" id="2867963"/>
    <lineage>
        <taxon>Bacteria</taxon>
        <taxon>Pseudomonadati</taxon>
        <taxon>Bacteroidota</taxon>
        <taxon>Cytophagia</taxon>
        <taxon>Cytophagales</taxon>
        <taxon>Catalimonadaceae</taxon>
        <taxon>Roseihalotalea</taxon>
    </lineage>
</organism>
<evidence type="ECO:0000313" key="1">
    <source>
        <dbReference type="EMBL" id="WKN38643.1"/>
    </source>
</evidence>
<proteinExistence type="predicted"/>